<dbReference type="EMBL" id="BMAV01014593">
    <property type="protein sequence ID" value="GFY63066.1"/>
    <property type="molecule type" value="Genomic_DNA"/>
</dbReference>
<evidence type="ECO:0000313" key="2">
    <source>
        <dbReference type="EMBL" id="GFY63066.1"/>
    </source>
</evidence>
<gene>
    <name evidence="2" type="ORF">TNIN_227361</name>
</gene>
<feature type="compositionally biased region" description="Polar residues" evidence="1">
    <location>
        <begin position="97"/>
        <end position="117"/>
    </location>
</feature>
<sequence>MSKMETDPQVPVSECSRMPICKEIRAHHIIANSYMDLEGTPDTAENYECKEVLRAARMETLQKKAELVSELRPLPPCTTFNCSCDAIASHFGPLENEPSNQKANQDSINSTEIITTPKSDKNKTKSKNKKRKVKKDSSEDFVFPKKTARPVSPLVSEPVAIANSFSDLESEEQQEQVVAPIIMDQPIIMK</sequence>
<keyword evidence="3" id="KW-1185">Reference proteome</keyword>
<evidence type="ECO:0000313" key="3">
    <source>
        <dbReference type="Proteomes" id="UP000886998"/>
    </source>
</evidence>
<organism evidence="2 3">
    <name type="scientific">Trichonephila inaurata madagascariensis</name>
    <dbReference type="NCBI Taxonomy" id="2747483"/>
    <lineage>
        <taxon>Eukaryota</taxon>
        <taxon>Metazoa</taxon>
        <taxon>Ecdysozoa</taxon>
        <taxon>Arthropoda</taxon>
        <taxon>Chelicerata</taxon>
        <taxon>Arachnida</taxon>
        <taxon>Araneae</taxon>
        <taxon>Araneomorphae</taxon>
        <taxon>Entelegynae</taxon>
        <taxon>Araneoidea</taxon>
        <taxon>Nephilidae</taxon>
        <taxon>Trichonephila</taxon>
        <taxon>Trichonephila inaurata</taxon>
    </lineage>
</organism>
<evidence type="ECO:0000256" key="1">
    <source>
        <dbReference type="SAM" id="MobiDB-lite"/>
    </source>
</evidence>
<reference evidence="2" key="1">
    <citation type="submission" date="2020-08" db="EMBL/GenBank/DDBJ databases">
        <title>Multicomponent nature underlies the extraordinary mechanical properties of spider dragline silk.</title>
        <authorList>
            <person name="Kono N."/>
            <person name="Nakamura H."/>
            <person name="Mori M."/>
            <person name="Yoshida Y."/>
            <person name="Ohtoshi R."/>
            <person name="Malay A.D."/>
            <person name="Moran D.A.P."/>
            <person name="Tomita M."/>
            <person name="Numata K."/>
            <person name="Arakawa K."/>
        </authorList>
    </citation>
    <scope>NUCLEOTIDE SEQUENCE</scope>
</reference>
<dbReference type="AlphaFoldDB" id="A0A8X7CDZ7"/>
<accession>A0A8X7CDZ7</accession>
<proteinExistence type="predicted"/>
<protein>
    <submittedName>
        <fullName evidence="2">Uncharacterized protein</fullName>
    </submittedName>
</protein>
<dbReference type="Proteomes" id="UP000886998">
    <property type="component" value="Unassembled WGS sequence"/>
</dbReference>
<feature type="compositionally biased region" description="Basic residues" evidence="1">
    <location>
        <begin position="124"/>
        <end position="134"/>
    </location>
</feature>
<name>A0A8X7CDZ7_9ARAC</name>
<comment type="caution">
    <text evidence="2">The sequence shown here is derived from an EMBL/GenBank/DDBJ whole genome shotgun (WGS) entry which is preliminary data.</text>
</comment>
<feature type="region of interest" description="Disordered" evidence="1">
    <location>
        <begin position="94"/>
        <end position="147"/>
    </location>
</feature>